<protein>
    <recommendedName>
        <fullName evidence="8">Glycosyl transferase</fullName>
    </recommendedName>
</protein>
<dbReference type="Proteomes" id="UP000628079">
    <property type="component" value="Unassembled WGS sequence"/>
</dbReference>
<organism evidence="6 7">
    <name type="scientific">Knoellia flava</name>
    <dbReference type="NCBI Taxonomy" id="913969"/>
    <lineage>
        <taxon>Bacteria</taxon>
        <taxon>Bacillati</taxon>
        <taxon>Actinomycetota</taxon>
        <taxon>Actinomycetes</taxon>
        <taxon>Micrococcales</taxon>
        <taxon>Intrasporangiaceae</taxon>
        <taxon>Knoellia</taxon>
    </lineage>
</organism>
<sequence length="1017" mass="104138">MTLTTATVLPPAASPARQAVRAVVLTAGARPGLRALLDALAASATRPDSVVVLDTSSEEGAAEVVAAASSRTFAVEHVSLDSRMPDRAAVTHWLTTGDVPDDDLVWLLPVGCVPEPGTLGRLLAAHRRSPSVGLVGPKHVDATQPGTLRSVGITTTRSGRVVEDPPLGEPDQGQYDLRRDVIAVPLAGMLASAGALRSLGGWERSFGDLGGDLDLGWRAQLSGHRVVVAPDARLRSVAALGLATATTGARRRAARRVALARAPWWQVPFLALWVLLSSVAAGVGLLLLKRPRAAVAAFADAGSLDPFRVVAARHRTRGGRQLRHRDIDTLFVPASAIVRRSLDRAHEAVIAPSRLPDEHVRDPEASSGLGRLLVHPALLAVLASVAVVVAAGRDIGGGLVSRFGSGVTGGELVTTRATSSTLWHAAFDGWHGAGLGGDGPASPSLALLALPTWVLEQLPGAGDLTSSAGAVVGALLVLALPLAALSAYVSSRVITSSRSRPVRGAVALLWATTGAAGAAVAQGRLGALVALVLLPPVLAGVVMLARPTGTATGAFATSLGAAALGAFAPPLLVLVVLACVGVAVVGDNGARARALVPAVLGPLLLGPWLADVVDDWALAATGPGLSQWGTASTEPLALALLHPGGAGSLPWWVSAVVVAAGLVGLLAPRRVRSVATGAALLGLVSLAAALFAPRLELAPTGLASGLASAPPVTAWSGTFILPLTLALLAMAVVGAETLRGRLRTASTVGFVLVGLATAGALGWFGFGEVLRTWSDERPAVAVEQADNDLANRTLFVDPGTTGAAYRIVGRESSSLARSLPRDLEHDAALADDVAGLLDGTQVSAGPRLAQRAVGFVAVAESAGEDVARRLDSAPGLSRLASRDGYAFWRVAALGASPERAVAPTRLSLVTGTDRAPVATTGEHGATETTVTARDGDLLVVAEPMAWAAHAEVSIDGQVLRPRADTEEPTYAVPAGTHDLVVEVTTEHSWWRLLQGMALAIVGFLAIPFGTRSFRSKR</sequence>
<evidence type="ECO:0000256" key="2">
    <source>
        <dbReference type="ARBA" id="ARBA00006739"/>
    </source>
</evidence>
<dbReference type="SUPFAM" id="SSF53448">
    <property type="entry name" value="Nucleotide-diphospho-sugar transferases"/>
    <property type="match status" value="1"/>
</dbReference>
<comment type="pathway">
    <text evidence="1">Cell wall biogenesis; cell wall polysaccharide biosynthesis.</text>
</comment>
<evidence type="ECO:0000256" key="5">
    <source>
        <dbReference type="SAM" id="Phobius"/>
    </source>
</evidence>
<dbReference type="Pfam" id="PF13641">
    <property type="entry name" value="Glyco_tranf_2_3"/>
    <property type="match status" value="1"/>
</dbReference>
<evidence type="ECO:0000256" key="3">
    <source>
        <dbReference type="ARBA" id="ARBA00022676"/>
    </source>
</evidence>
<dbReference type="EMBL" id="BMEA01000002">
    <property type="protein sequence ID" value="GGB84752.1"/>
    <property type="molecule type" value="Genomic_DNA"/>
</dbReference>
<evidence type="ECO:0000313" key="6">
    <source>
        <dbReference type="EMBL" id="GGB84752.1"/>
    </source>
</evidence>
<comment type="similarity">
    <text evidence="2">Belongs to the glycosyltransferase 2 family.</text>
</comment>
<dbReference type="AlphaFoldDB" id="A0A8H9FWS4"/>
<dbReference type="PANTHER" id="PTHR43179:SF12">
    <property type="entry name" value="GALACTOFURANOSYLTRANSFERASE GLFT2"/>
    <property type="match status" value="1"/>
</dbReference>
<feature type="transmembrane region" description="Helical" evidence="5">
    <location>
        <begin position="649"/>
        <end position="667"/>
    </location>
</feature>
<dbReference type="PANTHER" id="PTHR43179">
    <property type="entry name" value="RHAMNOSYLTRANSFERASE WBBL"/>
    <property type="match status" value="1"/>
</dbReference>
<evidence type="ECO:0008006" key="8">
    <source>
        <dbReference type="Google" id="ProtNLM"/>
    </source>
</evidence>
<keyword evidence="5" id="KW-0472">Membrane</keyword>
<feature type="transmembrane region" description="Helical" evidence="5">
    <location>
        <begin position="468"/>
        <end position="490"/>
    </location>
</feature>
<feature type="transmembrane region" description="Helical" evidence="5">
    <location>
        <begin position="712"/>
        <end position="735"/>
    </location>
</feature>
<keyword evidence="4" id="KW-0808">Transferase</keyword>
<feature type="transmembrane region" description="Helical" evidence="5">
    <location>
        <begin position="527"/>
        <end position="545"/>
    </location>
</feature>
<proteinExistence type="inferred from homology"/>
<feature type="transmembrane region" description="Helical" evidence="5">
    <location>
        <begin position="372"/>
        <end position="392"/>
    </location>
</feature>
<accession>A0A8H9FWS4</accession>
<gene>
    <name evidence="6" type="ORF">GCM10011314_25510</name>
</gene>
<feature type="transmembrane region" description="Helical" evidence="5">
    <location>
        <begin position="557"/>
        <end position="585"/>
    </location>
</feature>
<feature type="transmembrane region" description="Helical" evidence="5">
    <location>
        <begin position="674"/>
        <end position="692"/>
    </location>
</feature>
<dbReference type="GO" id="GO:0016757">
    <property type="term" value="F:glycosyltransferase activity"/>
    <property type="evidence" value="ECO:0007669"/>
    <property type="project" value="UniProtKB-KW"/>
</dbReference>
<keyword evidence="5" id="KW-1133">Transmembrane helix</keyword>
<reference evidence="6" key="1">
    <citation type="journal article" date="2014" name="Int. J. Syst. Evol. Microbiol.">
        <title>Complete genome sequence of Corynebacterium casei LMG S-19264T (=DSM 44701T), isolated from a smear-ripened cheese.</title>
        <authorList>
            <consortium name="US DOE Joint Genome Institute (JGI-PGF)"/>
            <person name="Walter F."/>
            <person name="Albersmeier A."/>
            <person name="Kalinowski J."/>
            <person name="Ruckert C."/>
        </authorList>
    </citation>
    <scope>NUCLEOTIDE SEQUENCE</scope>
    <source>
        <strain evidence="6">CGMCC 1.10749</strain>
    </source>
</reference>
<name>A0A8H9FWS4_9MICO</name>
<comment type="caution">
    <text evidence="6">The sequence shown here is derived from an EMBL/GenBank/DDBJ whole genome shotgun (WGS) entry which is preliminary data.</text>
</comment>
<keyword evidence="5" id="KW-0812">Transmembrane</keyword>
<dbReference type="Gene3D" id="3.90.550.10">
    <property type="entry name" value="Spore Coat Polysaccharide Biosynthesis Protein SpsA, Chain A"/>
    <property type="match status" value="1"/>
</dbReference>
<reference evidence="6" key="2">
    <citation type="submission" date="2020-09" db="EMBL/GenBank/DDBJ databases">
        <authorList>
            <person name="Sun Q."/>
            <person name="Zhou Y."/>
        </authorList>
    </citation>
    <scope>NUCLEOTIDE SEQUENCE</scope>
    <source>
        <strain evidence="6">CGMCC 1.10749</strain>
    </source>
</reference>
<evidence type="ECO:0000313" key="7">
    <source>
        <dbReference type="Proteomes" id="UP000628079"/>
    </source>
</evidence>
<feature type="transmembrane region" description="Helical" evidence="5">
    <location>
        <begin position="747"/>
        <end position="766"/>
    </location>
</feature>
<keyword evidence="3" id="KW-0328">Glycosyltransferase</keyword>
<evidence type="ECO:0000256" key="4">
    <source>
        <dbReference type="ARBA" id="ARBA00022679"/>
    </source>
</evidence>
<feature type="transmembrane region" description="Helical" evidence="5">
    <location>
        <begin position="264"/>
        <end position="288"/>
    </location>
</feature>
<evidence type="ECO:0000256" key="1">
    <source>
        <dbReference type="ARBA" id="ARBA00004776"/>
    </source>
</evidence>
<dbReference type="InterPro" id="IPR029044">
    <property type="entry name" value="Nucleotide-diphossugar_trans"/>
</dbReference>